<evidence type="ECO:0000256" key="7">
    <source>
        <dbReference type="ARBA" id="ARBA00022598"/>
    </source>
</evidence>
<evidence type="ECO:0000259" key="10">
    <source>
        <dbReference type="PROSITE" id="PS50075"/>
    </source>
</evidence>
<dbReference type="InterPro" id="IPR001242">
    <property type="entry name" value="Condensation_dom"/>
</dbReference>
<dbReference type="KEGG" id="nav:JQS30_08310"/>
<dbReference type="SUPFAM" id="SSF56801">
    <property type="entry name" value="Acetyl-CoA synthetase-like"/>
    <property type="match status" value="1"/>
</dbReference>
<feature type="compositionally biased region" description="Polar residues" evidence="9">
    <location>
        <begin position="1005"/>
        <end position="1019"/>
    </location>
</feature>
<dbReference type="Gene3D" id="3.30.300.30">
    <property type="match status" value="1"/>
</dbReference>
<reference evidence="11" key="1">
    <citation type="submission" date="2021-02" db="EMBL/GenBank/DDBJ databases">
        <title>Natronoglycomyces albus gen. nov., sp. nov, a haloalkaliphilic actinobacterium from a soda solonchak soil.</title>
        <authorList>
            <person name="Sorokin D.Y."/>
            <person name="Khijniak T.V."/>
            <person name="Zakharycheva A.P."/>
            <person name="Boueva O.V."/>
            <person name="Ariskina E.V."/>
            <person name="Hahnke R.L."/>
            <person name="Bunk B."/>
            <person name="Sproer C."/>
            <person name="Schumann P."/>
            <person name="Evtushenko L.I."/>
            <person name="Kublanov I.V."/>
        </authorList>
    </citation>
    <scope>NUCLEOTIDE SEQUENCE</scope>
    <source>
        <strain evidence="11">DSM 106290</strain>
    </source>
</reference>
<dbReference type="InterPro" id="IPR044894">
    <property type="entry name" value="TubC_N_sf"/>
</dbReference>
<dbReference type="Gene3D" id="1.10.1200.10">
    <property type="entry name" value="ACP-like"/>
    <property type="match status" value="1"/>
</dbReference>
<dbReference type="GO" id="GO:0031177">
    <property type="term" value="F:phosphopantetheine binding"/>
    <property type="evidence" value="ECO:0007669"/>
    <property type="project" value="InterPro"/>
</dbReference>
<dbReference type="NCBIfam" id="TIGR01733">
    <property type="entry name" value="AA-adenyl-dom"/>
    <property type="match status" value="1"/>
</dbReference>
<evidence type="ECO:0000313" key="12">
    <source>
        <dbReference type="Proteomes" id="UP000662939"/>
    </source>
</evidence>
<dbReference type="InterPro" id="IPR020845">
    <property type="entry name" value="AMP-binding_CS"/>
</dbReference>
<dbReference type="PROSITE" id="PS00012">
    <property type="entry name" value="PHOSPHOPANTETHEINE"/>
    <property type="match status" value="1"/>
</dbReference>
<dbReference type="SUPFAM" id="SSF47336">
    <property type="entry name" value="ACP-like"/>
    <property type="match status" value="1"/>
</dbReference>
<dbReference type="PROSITE" id="PS50075">
    <property type="entry name" value="CARRIER"/>
    <property type="match status" value="1"/>
</dbReference>
<dbReference type="AlphaFoldDB" id="A0A895XU60"/>
<organism evidence="11 12">
    <name type="scientific">Natronoglycomyces albus</name>
    <dbReference type="NCBI Taxonomy" id="2811108"/>
    <lineage>
        <taxon>Bacteria</taxon>
        <taxon>Bacillati</taxon>
        <taxon>Actinomycetota</taxon>
        <taxon>Actinomycetes</taxon>
        <taxon>Glycomycetales</taxon>
        <taxon>Glycomycetaceae</taxon>
        <taxon>Natronoglycomyces</taxon>
    </lineage>
</organism>
<dbReference type="PRINTS" id="PR00154">
    <property type="entry name" value="AMPBINDING"/>
</dbReference>
<keyword evidence="7" id="KW-0436">Ligase</keyword>
<keyword evidence="6" id="KW-0597">Phosphoprotein</keyword>
<comment type="cofactor">
    <cofactor evidence="1">
        <name>pantetheine 4'-phosphate</name>
        <dbReference type="ChEBI" id="CHEBI:47942"/>
    </cofactor>
</comment>
<feature type="domain" description="Carrier" evidence="10">
    <location>
        <begin position="1018"/>
        <end position="1093"/>
    </location>
</feature>
<dbReference type="Pfam" id="PF00550">
    <property type="entry name" value="PP-binding"/>
    <property type="match status" value="1"/>
</dbReference>
<dbReference type="Gene3D" id="3.30.559.30">
    <property type="entry name" value="Nonribosomal peptide synthetase, condensation domain"/>
    <property type="match status" value="1"/>
</dbReference>
<dbReference type="Pfam" id="PF00668">
    <property type="entry name" value="Condensation"/>
    <property type="match status" value="1"/>
</dbReference>
<evidence type="ECO:0000256" key="4">
    <source>
        <dbReference type="ARBA" id="ARBA00016743"/>
    </source>
</evidence>
<dbReference type="InterPro" id="IPR057737">
    <property type="entry name" value="Condensation_MtbB-like"/>
</dbReference>
<evidence type="ECO:0000256" key="6">
    <source>
        <dbReference type="ARBA" id="ARBA00022553"/>
    </source>
</evidence>
<dbReference type="Pfam" id="PF18563">
    <property type="entry name" value="TubC_N"/>
    <property type="match status" value="1"/>
</dbReference>
<dbReference type="InterPro" id="IPR036736">
    <property type="entry name" value="ACP-like_sf"/>
</dbReference>
<dbReference type="PANTHER" id="PTHR45527">
    <property type="entry name" value="NONRIBOSOMAL PEPTIDE SYNTHETASE"/>
    <property type="match status" value="1"/>
</dbReference>
<dbReference type="InterPro" id="IPR000873">
    <property type="entry name" value="AMP-dep_synth/lig_dom"/>
</dbReference>
<evidence type="ECO:0000256" key="1">
    <source>
        <dbReference type="ARBA" id="ARBA00001957"/>
    </source>
</evidence>
<dbReference type="SUPFAM" id="SSF52777">
    <property type="entry name" value="CoA-dependent acyltransferases"/>
    <property type="match status" value="2"/>
</dbReference>
<gene>
    <name evidence="11" type="ORF">JQS30_08310</name>
</gene>
<dbReference type="InterPro" id="IPR010071">
    <property type="entry name" value="AA_adenyl_dom"/>
</dbReference>
<keyword evidence="5" id="KW-0596">Phosphopantetheine</keyword>
<evidence type="ECO:0000256" key="5">
    <source>
        <dbReference type="ARBA" id="ARBA00022450"/>
    </source>
</evidence>
<dbReference type="PROSITE" id="PS00455">
    <property type="entry name" value="AMP_BINDING"/>
    <property type="match status" value="1"/>
</dbReference>
<dbReference type="InterPro" id="IPR020806">
    <property type="entry name" value="PKS_PP-bd"/>
</dbReference>
<dbReference type="GO" id="GO:0043041">
    <property type="term" value="P:amino acid activation for nonribosomal peptide biosynthetic process"/>
    <property type="evidence" value="ECO:0007669"/>
    <property type="project" value="TreeGrafter"/>
</dbReference>
<dbReference type="SMART" id="SM01294">
    <property type="entry name" value="PKS_PP_betabranch"/>
    <property type="match status" value="1"/>
</dbReference>
<dbReference type="EMBL" id="CP070496">
    <property type="protein sequence ID" value="QSB06875.1"/>
    <property type="molecule type" value="Genomic_DNA"/>
</dbReference>
<evidence type="ECO:0000256" key="2">
    <source>
        <dbReference type="ARBA" id="ARBA00005102"/>
    </source>
</evidence>
<dbReference type="InterPro" id="IPR023213">
    <property type="entry name" value="CAT-like_dom_sf"/>
</dbReference>
<dbReference type="RefSeq" id="WP_213172882.1">
    <property type="nucleotide sequence ID" value="NZ_CP070496.1"/>
</dbReference>
<feature type="region of interest" description="Disordered" evidence="9">
    <location>
        <begin position="995"/>
        <end position="1021"/>
    </location>
</feature>
<dbReference type="PANTHER" id="PTHR45527:SF10">
    <property type="entry name" value="PYOCHELIN SYNTHASE PCHF"/>
    <property type="match status" value="1"/>
</dbReference>
<dbReference type="Proteomes" id="UP000662939">
    <property type="component" value="Chromosome"/>
</dbReference>
<dbReference type="Gene3D" id="3.30.559.10">
    <property type="entry name" value="Chloramphenicol acetyltransferase-like domain"/>
    <property type="match status" value="1"/>
</dbReference>
<sequence length="1094" mass="120944">MNTDHVSDLLDRLRHSRVEVSVVDGNLKLEGPRTAMPAALLARLKEHKADVVAYLEEEAAAGSLTPLQRAYVHGRSGMFAVSDIANQTYHEIEGSFDIDRLRESLAWMFTAHSALRLSVVDAQRQFVTDREPPFTVTDLTGVDPVTQRQLRMATRERRSHLVLGLRGPLVDVEVTVLDHDRHVLHINHDGLVIDGISMFLFFDQWHRCYETGTPPEPGQMDFLDHISRLEKEGETDRYERARRYWRDRLDEIPAAPDLPLAIDPSAVEQTRTTQRRVELDCDQWKVLRANAQAHGISDAAATLAAWSEVLSAWGAGTDFTINTTVSQRVPSHPKAMQAIGQFSDPMLLAVNWEPERTFGERALRLHQQWRSDLDHRHYSGVEVMRDLARHHGSARRGSAPYTFNCTLGAVGVDGGALEAFGPECFTLSQTPQVYLDVFVLESDDGLQIRLDAVEQLFSAGMLEAITEALQRLLVTLTDPNAWHQRRFDLLPASQRRARKEANDTQVTRVFTPLPEAFIRHADTDGDRPAILSSTGGLTYRELLERAAAAANWLIDQGISRGDRVALLMRRGAEQYVGIIATLLAGAVYVPIDADLPARRREFLLRDAGARAVLTNVEANNVGPSWDLRDAHTSSDVPRPDISEDDLSYLLYTSGTTGEPKGVMVNHGNVANVVADCAERFRITHHDRFFAVSAFTFDLSVWDVFGALSAGAALVVPDADRAADPTHWRQLASRHGATVWNSVPAIVRLLAEPDMALPAEERTALPESLRLIMMSGDRIPSNLPSTLYAQRPDLTVSSLGGPTETTIWNITHPIPVDHPTDEPIPYGRPNSNNRAHIRDRFGRDCPDWVPGEILAAGTGVTPGYWGAPEATARKYTFDEDSGERLFHTGDLGRYRPDGTIEILGRMDFQIKLNGYRIEAGDVETHLSACEGVAQAAVTAEATPGGGAVLTAHVVGNGSHRPSLRSIRDQLGRSVPDYMLPAQLVWHDHFPVNRNGKVDRTALSRGGQRSTDSPATETNPADAQVEKRLASLWAEAMGREDLDVTADFTEIGGDSITAVRILAAVRTQFGVTLPLDAMYALRTVRHMAHHLAKEDS</sequence>
<name>A0A895XU60_9ACTN</name>
<protein>
    <recommendedName>
        <fullName evidence="4">Phenyloxazoline synthase MbtB</fullName>
    </recommendedName>
    <alternativeName>
        <fullName evidence="8">Mycobactin synthetase protein B</fullName>
    </alternativeName>
</protein>
<dbReference type="Pfam" id="PF13193">
    <property type="entry name" value="AMP-binding_C"/>
    <property type="match status" value="1"/>
</dbReference>
<dbReference type="InterPro" id="IPR045851">
    <property type="entry name" value="AMP-bd_C_sf"/>
</dbReference>
<dbReference type="SMART" id="SM00823">
    <property type="entry name" value="PKS_PP"/>
    <property type="match status" value="1"/>
</dbReference>
<dbReference type="GO" id="GO:0005737">
    <property type="term" value="C:cytoplasm"/>
    <property type="evidence" value="ECO:0007669"/>
    <property type="project" value="TreeGrafter"/>
</dbReference>
<accession>A0A895XU60</accession>
<dbReference type="InterPro" id="IPR006162">
    <property type="entry name" value="Ppantetheine_attach_site"/>
</dbReference>
<dbReference type="Gene3D" id="3.40.50.12780">
    <property type="entry name" value="N-terminal domain of ligase-like"/>
    <property type="match status" value="1"/>
</dbReference>
<dbReference type="InterPro" id="IPR025110">
    <property type="entry name" value="AMP-bd_C"/>
</dbReference>
<dbReference type="CDD" id="cd19535">
    <property type="entry name" value="Cyc_NRPS"/>
    <property type="match status" value="1"/>
</dbReference>
<proteinExistence type="inferred from homology"/>
<dbReference type="GO" id="GO:0044550">
    <property type="term" value="P:secondary metabolite biosynthetic process"/>
    <property type="evidence" value="ECO:0007669"/>
    <property type="project" value="TreeGrafter"/>
</dbReference>
<dbReference type="InterPro" id="IPR041464">
    <property type="entry name" value="TubC_N"/>
</dbReference>
<dbReference type="GO" id="GO:0016874">
    <property type="term" value="F:ligase activity"/>
    <property type="evidence" value="ECO:0007669"/>
    <property type="project" value="UniProtKB-KW"/>
</dbReference>
<dbReference type="InterPro" id="IPR042099">
    <property type="entry name" value="ANL_N_sf"/>
</dbReference>
<comment type="similarity">
    <text evidence="3">Belongs to the ATP-dependent AMP-binding enzyme family. MbtB subfamily.</text>
</comment>
<dbReference type="Gene3D" id="1.10.10.1830">
    <property type="entry name" value="Non-ribosomal peptide synthase, adenylation domain"/>
    <property type="match status" value="1"/>
</dbReference>
<dbReference type="InterPro" id="IPR009081">
    <property type="entry name" value="PP-bd_ACP"/>
</dbReference>
<evidence type="ECO:0000313" key="11">
    <source>
        <dbReference type="EMBL" id="QSB06875.1"/>
    </source>
</evidence>
<comment type="pathway">
    <text evidence="2">Siderophore biosynthesis; mycobactin biosynthesis.</text>
</comment>
<dbReference type="InterPro" id="IPR020459">
    <property type="entry name" value="AMP-binding"/>
</dbReference>
<dbReference type="Pfam" id="PF00501">
    <property type="entry name" value="AMP-binding"/>
    <property type="match status" value="1"/>
</dbReference>
<keyword evidence="12" id="KW-1185">Reference proteome</keyword>
<evidence type="ECO:0000256" key="8">
    <source>
        <dbReference type="ARBA" id="ARBA00033440"/>
    </source>
</evidence>
<evidence type="ECO:0000256" key="9">
    <source>
        <dbReference type="SAM" id="MobiDB-lite"/>
    </source>
</evidence>
<evidence type="ECO:0000256" key="3">
    <source>
        <dbReference type="ARBA" id="ARBA00007380"/>
    </source>
</evidence>
<dbReference type="GO" id="GO:0008610">
    <property type="term" value="P:lipid biosynthetic process"/>
    <property type="evidence" value="ECO:0007669"/>
    <property type="project" value="UniProtKB-ARBA"/>
</dbReference>